<evidence type="ECO:0000313" key="7">
    <source>
        <dbReference type="Proteomes" id="UP000319213"/>
    </source>
</evidence>
<protein>
    <submittedName>
        <fullName evidence="6">ABC-2 type transport system ATP-binding protein</fullName>
    </submittedName>
</protein>
<keyword evidence="7" id="KW-1185">Reference proteome</keyword>
<name>A0A543J4F4_9ACTN</name>
<evidence type="ECO:0000259" key="5">
    <source>
        <dbReference type="PROSITE" id="PS50893"/>
    </source>
</evidence>
<dbReference type="InterPro" id="IPR027417">
    <property type="entry name" value="P-loop_NTPase"/>
</dbReference>
<comment type="caution">
    <text evidence="6">The sequence shown here is derived from an EMBL/GenBank/DDBJ whole genome shotgun (WGS) entry which is preliminary data.</text>
</comment>
<proteinExistence type="inferred from homology"/>
<dbReference type="EMBL" id="VFPQ01000001">
    <property type="protein sequence ID" value="TQM77716.1"/>
    <property type="molecule type" value="Genomic_DNA"/>
</dbReference>
<dbReference type="OrthoDB" id="9804819at2"/>
<dbReference type="Proteomes" id="UP000319213">
    <property type="component" value="Unassembled WGS sequence"/>
</dbReference>
<evidence type="ECO:0000256" key="4">
    <source>
        <dbReference type="ARBA" id="ARBA00022840"/>
    </source>
</evidence>
<dbReference type="Gene3D" id="3.40.50.300">
    <property type="entry name" value="P-loop containing nucleotide triphosphate hydrolases"/>
    <property type="match status" value="1"/>
</dbReference>
<dbReference type="GO" id="GO:0016887">
    <property type="term" value="F:ATP hydrolysis activity"/>
    <property type="evidence" value="ECO:0007669"/>
    <property type="project" value="InterPro"/>
</dbReference>
<reference evidence="6 7" key="1">
    <citation type="submission" date="2019-06" db="EMBL/GenBank/DDBJ databases">
        <title>Sequencing the genomes of 1000 actinobacteria strains.</title>
        <authorList>
            <person name="Klenk H.-P."/>
        </authorList>
    </citation>
    <scope>NUCLEOTIDE SEQUENCE [LARGE SCALE GENOMIC DNA]</scope>
    <source>
        <strain evidence="6 7">DSM 43186</strain>
    </source>
</reference>
<dbReference type="PANTHER" id="PTHR43335:SF11">
    <property type="entry name" value="ABC TRANSPORTER RELATED"/>
    <property type="match status" value="1"/>
</dbReference>
<organism evidence="6 7">
    <name type="scientific">Thermopolyspora flexuosa</name>
    <dbReference type="NCBI Taxonomy" id="103836"/>
    <lineage>
        <taxon>Bacteria</taxon>
        <taxon>Bacillati</taxon>
        <taxon>Actinomycetota</taxon>
        <taxon>Actinomycetes</taxon>
        <taxon>Streptosporangiales</taxon>
        <taxon>Streptosporangiaceae</taxon>
        <taxon>Thermopolyspora</taxon>
    </lineage>
</organism>
<accession>A0A543J4F4</accession>
<dbReference type="Pfam" id="PF00005">
    <property type="entry name" value="ABC_tran"/>
    <property type="match status" value="1"/>
</dbReference>
<sequence>MDDSVANVSTGTETKGTATEVVDLPEHVIKIDRLTKRYGDVTAVDRLDLRVRKGEVFGLLGPNGAGKTTTILTLLGLIEPTSGTVRVLGMNPTKEAIKVKQRVGYVPDSVGFYPSMTGRENLRYTARLNGIKDAEDRIADALEQVGLTEAADRRTGGYSRGMLQRLGIADALVKNPQVMILDEPTIAIDPEGVKLVLDLIRRLRDERGMTVLLSSHLLYQVQEVCDRVGIFVRGRLVAVGSVEELSQRLAQGRTVTEIAVADDVDLAARRIAKLDSVQQVDREGDLIVAVCTADVRGKIAETLVGAGHTLLHLRQRSSHLDEIYHRYFHEQVN</sequence>
<gene>
    <name evidence="6" type="ORF">FHX40_4487</name>
</gene>
<comment type="similarity">
    <text evidence="1">Belongs to the ABC transporter superfamily.</text>
</comment>
<dbReference type="SMART" id="SM00382">
    <property type="entry name" value="AAA"/>
    <property type="match status" value="1"/>
</dbReference>
<keyword evidence="3" id="KW-0547">Nucleotide-binding</keyword>
<keyword evidence="2" id="KW-0813">Transport</keyword>
<dbReference type="InterPro" id="IPR003439">
    <property type="entry name" value="ABC_transporter-like_ATP-bd"/>
</dbReference>
<dbReference type="PROSITE" id="PS50893">
    <property type="entry name" value="ABC_TRANSPORTER_2"/>
    <property type="match status" value="1"/>
</dbReference>
<dbReference type="AlphaFoldDB" id="A0A543J4F4"/>
<feature type="domain" description="ABC transporter" evidence="5">
    <location>
        <begin position="29"/>
        <end position="258"/>
    </location>
</feature>
<evidence type="ECO:0000256" key="1">
    <source>
        <dbReference type="ARBA" id="ARBA00005417"/>
    </source>
</evidence>
<evidence type="ECO:0000256" key="3">
    <source>
        <dbReference type="ARBA" id="ARBA00022741"/>
    </source>
</evidence>
<keyword evidence="4 6" id="KW-0067">ATP-binding</keyword>
<dbReference type="PANTHER" id="PTHR43335">
    <property type="entry name" value="ABC TRANSPORTER, ATP-BINDING PROTEIN"/>
    <property type="match status" value="1"/>
</dbReference>
<evidence type="ECO:0000313" key="6">
    <source>
        <dbReference type="EMBL" id="TQM77716.1"/>
    </source>
</evidence>
<evidence type="ECO:0000256" key="2">
    <source>
        <dbReference type="ARBA" id="ARBA00022448"/>
    </source>
</evidence>
<dbReference type="RefSeq" id="WP_142261402.1">
    <property type="nucleotide sequence ID" value="NZ_BMPV01000002.1"/>
</dbReference>
<dbReference type="GO" id="GO:0005524">
    <property type="term" value="F:ATP binding"/>
    <property type="evidence" value="ECO:0007669"/>
    <property type="project" value="UniProtKB-KW"/>
</dbReference>
<dbReference type="InterPro" id="IPR003593">
    <property type="entry name" value="AAA+_ATPase"/>
</dbReference>
<dbReference type="SUPFAM" id="SSF52540">
    <property type="entry name" value="P-loop containing nucleoside triphosphate hydrolases"/>
    <property type="match status" value="1"/>
</dbReference>